<sequence>MWVKHCFFHLDFPAFMFLKRHNKQPVPADRTAFLLLSAEDTDHNGS</sequence>
<evidence type="ECO:0000313" key="2">
    <source>
        <dbReference type="Proteomes" id="UP000002878"/>
    </source>
</evidence>
<dbReference type="KEGG" id="bqy:MUS_1887"/>
<gene>
    <name evidence="1" type="ORF">MUS_1887</name>
</gene>
<dbReference type="HOGENOM" id="CLU_3179685_0_0_9"/>
<organism evidence="1 2">
    <name type="scientific">Bacillus amyloliquefaciens (strain Y2)</name>
    <name type="common">Bacillus amyloliquefaciens subsp. plantarum (strain B9601-Y2)</name>
    <dbReference type="NCBI Taxonomy" id="1155777"/>
    <lineage>
        <taxon>Bacteria</taxon>
        <taxon>Bacillati</taxon>
        <taxon>Bacillota</taxon>
        <taxon>Bacilli</taxon>
        <taxon>Bacillales</taxon>
        <taxon>Bacillaceae</taxon>
        <taxon>Bacillus</taxon>
        <taxon>Bacillus amyloliquefaciens group</taxon>
    </lineage>
</organism>
<evidence type="ECO:0000313" key="1">
    <source>
        <dbReference type="EMBL" id="AFJ61876.1"/>
    </source>
</evidence>
<protein>
    <submittedName>
        <fullName evidence="1">Uncharacterized protein</fullName>
    </submittedName>
</protein>
<accession>I2C5F2</accession>
<dbReference type="EMBL" id="CP003332">
    <property type="protein sequence ID" value="AFJ61876.1"/>
    <property type="molecule type" value="Genomic_DNA"/>
</dbReference>
<name>I2C5F2_BACAY</name>
<dbReference type="PATRIC" id="fig|1126211.3.peg.1800"/>
<dbReference type="AlphaFoldDB" id="I2C5F2"/>
<proteinExistence type="predicted"/>
<dbReference type="Proteomes" id="UP000002878">
    <property type="component" value="Chromosome"/>
</dbReference>
<reference evidence="1 2" key="1">
    <citation type="journal article" date="2012" name="J. Biotechnol.">
        <title>Genome sequence of the plant growth promoting strain Bacillus amyloliquefaciens subsp. plantarum B9601-Y2 and expression of mersacidin and other secondary metabolites.</title>
        <authorList>
            <person name="He P."/>
            <person name="Hao K."/>
            <person name="Blom J."/>
            <person name="Ruckert C."/>
            <person name="Vater J."/>
            <person name="Mao Z."/>
            <person name="Wu Y."/>
            <person name="Hou M."/>
            <person name="He P."/>
            <person name="He Y."/>
            <person name="Borriss R."/>
        </authorList>
    </citation>
    <scope>NUCLEOTIDE SEQUENCE [LARGE SCALE GENOMIC DNA]</scope>
    <source>
        <strain evidence="1">Y2</strain>
    </source>
</reference>